<dbReference type="EMBL" id="BT078113">
    <property type="protein sequence ID" value="ACO12537.1"/>
    <property type="molecule type" value="mRNA"/>
</dbReference>
<dbReference type="InterPro" id="IPR035979">
    <property type="entry name" value="RBD_domain_sf"/>
</dbReference>
<evidence type="ECO:0000256" key="2">
    <source>
        <dbReference type="ARBA" id="ARBA00022884"/>
    </source>
</evidence>
<reference evidence="6" key="1">
    <citation type="submission" date="2009-06" db="EMBL/GenBank/DDBJ databases">
        <title>Lepeophtheirus salmonis ESTs and full-length cDNAs.</title>
        <authorList>
            <person name="Yasuike M."/>
            <person name="von Schalburg K."/>
            <person name="Cooper G."/>
            <person name="Leong J."/>
            <person name="Jones S.R.M."/>
            <person name="Koop B.F."/>
        </authorList>
    </citation>
    <scope>NUCLEOTIDE SEQUENCE</scope>
    <source>
        <strain evidence="6">Pacific form</strain>
        <tissue evidence="6">Whole</tissue>
    </source>
</reference>
<dbReference type="GO" id="GO:0003723">
    <property type="term" value="F:RNA binding"/>
    <property type="evidence" value="ECO:0007669"/>
    <property type="project" value="UniProtKB-UniRule"/>
</dbReference>
<evidence type="ECO:0000256" key="1">
    <source>
        <dbReference type="ARBA" id="ARBA00008920"/>
    </source>
</evidence>
<dbReference type="SMART" id="SM00360">
    <property type="entry name" value="RRM"/>
    <property type="match status" value="2"/>
</dbReference>
<dbReference type="Pfam" id="PF00076">
    <property type="entry name" value="RRM_1"/>
    <property type="match status" value="2"/>
</dbReference>
<dbReference type="InterPro" id="IPR012677">
    <property type="entry name" value="Nucleotide-bd_a/b_plait_sf"/>
</dbReference>
<dbReference type="FunFam" id="3.30.70.330:FF:000159">
    <property type="entry name" value="tRNA selenocysteine 1-associated protein 1"/>
    <property type="match status" value="1"/>
</dbReference>
<proteinExistence type="evidence at transcript level"/>
<accession>C1BU34</accession>
<dbReference type="PROSITE" id="PS50102">
    <property type="entry name" value="RRM"/>
    <property type="match status" value="2"/>
</dbReference>
<comment type="similarity">
    <text evidence="1">Belongs to the RRM TRSPAP family.</text>
</comment>
<dbReference type="InterPro" id="IPR000504">
    <property type="entry name" value="RRM_dom"/>
</dbReference>
<evidence type="ECO:0000259" key="5">
    <source>
        <dbReference type="PROSITE" id="PS50102"/>
    </source>
</evidence>
<dbReference type="InterPro" id="IPR040434">
    <property type="entry name" value="TSAP1"/>
</dbReference>
<feature type="domain" description="RRM" evidence="5">
    <location>
        <begin position="98"/>
        <end position="177"/>
    </location>
</feature>
<dbReference type="PANTHER" id="PTHR37457:SF3">
    <property type="entry name" value="TRNA SELENOCYSTEINE-ASSOCIATED PROTEIN 1"/>
    <property type="match status" value="1"/>
</dbReference>
<protein>
    <recommendedName>
        <fullName evidence="3">tRNA selenocysteine-associated protein 1</fullName>
    </recommendedName>
</protein>
<gene>
    <name evidence="6" type="primary">TSAP1</name>
</gene>
<keyword evidence="2 4" id="KW-0694">RNA-binding</keyword>
<evidence type="ECO:0000313" key="6">
    <source>
        <dbReference type="EMBL" id="ACO12537.1"/>
    </source>
</evidence>
<evidence type="ECO:0000256" key="4">
    <source>
        <dbReference type="PROSITE-ProRule" id="PRU00176"/>
    </source>
</evidence>
<evidence type="ECO:0000256" key="3">
    <source>
        <dbReference type="ARBA" id="ARBA00033477"/>
    </source>
</evidence>
<sequence>MSREGALWIGGLEPYMDEEFIRNSLALMGEDKIISIKVIKNKFTGVPASYGFINFEDDSCALMAMHKLNGKIIPNSTPPVRFKLNHNSTRLMPGEKDSSIWVGDLTPDVDDLTLFKFFSSRFQSIKSAKVVLDQSGFSKGYGFIRFGNEQEQQSALISMMGVSGLGAKPIKVSLAIPKAKQAALASQQQQPATSQLAASIAASINAVAPNGTAPTSSANDYASQQYWQNYNQYWSHYAAWSQYSQQYYDQSAYYGAS</sequence>
<dbReference type="SUPFAM" id="SSF54928">
    <property type="entry name" value="RNA-binding domain, RBD"/>
    <property type="match status" value="2"/>
</dbReference>
<organism evidence="6">
    <name type="scientific">Lepeophtheirus salmonis</name>
    <name type="common">Salmon louse</name>
    <name type="synonym">Caligus salmonis</name>
    <dbReference type="NCBI Taxonomy" id="72036"/>
    <lineage>
        <taxon>Eukaryota</taxon>
        <taxon>Metazoa</taxon>
        <taxon>Ecdysozoa</taxon>
        <taxon>Arthropoda</taxon>
        <taxon>Crustacea</taxon>
        <taxon>Multicrustacea</taxon>
        <taxon>Hexanauplia</taxon>
        <taxon>Copepoda</taxon>
        <taxon>Siphonostomatoida</taxon>
        <taxon>Caligidae</taxon>
        <taxon>Lepeophtheirus</taxon>
    </lineage>
</organism>
<name>C1BU34_LEPSM</name>
<dbReference type="AlphaFoldDB" id="C1BU34"/>
<dbReference type="Gene3D" id="3.30.70.330">
    <property type="match status" value="2"/>
</dbReference>
<feature type="domain" description="RRM" evidence="5">
    <location>
        <begin position="5"/>
        <end position="87"/>
    </location>
</feature>
<dbReference type="PANTHER" id="PTHR37457">
    <property type="entry name" value="TRNA SELENOCYSTEINE 1-ASSOCIATED PROTEIN 1-RELATED"/>
    <property type="match status" value="1"/>
</dbReference>
<dbReference type="OrthoDB" id="446113at2759"/>
<dbReference type="EMBL" id="BT120924">
    <property type="protein sequence ID" value="ADD24564.1"/>
    <property type="molecule type" value="mRNA"/>
</dbReference>